<name>A0AA39YQH4_9PEZI</name>
<reference evidence="2" key="1">
    <citation type="submission" date="2023-06" db="EMBL/GenBank/DDBJ databases">
        <title>Genome-scale phylogeny and comparative genomics of the fungal order Sordariales.</title>
        <authorList>
            <consortium name="Lawrence Berkeley National Laboratory"/>
            <person name="Hensen N."/>
            <person name="Bonometti L."/>
            <person name="Westerberg I."/>
            <person name="Brannstrom I.O."/>
            <person name="Guillou S."/>
            <person name="Cros-Aarteil S."/>
            <person name="Calhoun S."/>
            <person name="Haridas S."/>
            <person name="Kuo A."/>
            <person name="Mondo S."/>
            <person name="Pangilinan J."/>
            <person name="Riley R."/>
            <person name="Labutti K."/>
            <person name="Andreopoulos B."/>
            <person name="Lipzen A."/>
            <person name="Chen C."/>
            <person name="Yanf M."/>
            <person name="Daum C."/>
            <person name="Ng V."/>
            <person name="Clum A."/>
            <person name="Steindorff A."/>
            <person name="Ohm R."/>
            <person name="Martin F."/>
            <person name="Silar P."/>
            <person name="Natvig D."/>
            <person name="Lalanne C."/>
            <person name="Gautier V."/>
            <person name="Ament-Velasquez S.L."/>
            <person name="Kruys A."/>
            <person name="Hutchinson M.I."/>
            <person name="Powell A.J."/>
            <person name="Barry K."/>
            <person name="Miller A.N."/>
            <person name="Grigoriev I.V."/>
            <person name="Debuchy R."/>
            <person name="Gladieux P."/>
            <person name="Thoren M.H."/>
            <person name="Johannesson H."/>
        </authorList>
    </citation>
    <scope>NUCLEOTIDE SEQUENCE</scope>
    <source>
        <strain evidence="2">SMH2532-1</strain>
    </source>
</reference>
<feature type="region of interest" description="Disordered" evidence="1">
    <location>
        <begin position="147"/>
        <end position="189"/>
    </location>
</feature>
<evidence type="ECO:0000256" key="1">
    <source>
        <dbReference type="SAM" id="MobiDB-lite"/>
    </source>
</evidence>
<keyword evidence="3" id="KW-1185">Reference proteome</keyword>
<sequence length="470" mass="50532">MGSRCPGVGASDFGEWWLIDEWAQTQRSPHPFKQPEVRLRIQITTAYSLQTREKLWSTNICVECLDSCNKQAARRNTHASSQSSTFVVCHITCASSANAAWILPVGYLAISVGPVYLWIHLTPTYSPAFDLKLPKEPVLSVRTASFAMDGGASPDGGRGEGKGKGKGKALDDHQNEPNGAESQRGGGKSTFARIAQSATSLPAALFSSGVGVDEVPQLGADGKGGSSRHRGAPSRVGESSAPALVSSPANLAGVAMKSGQTQEHVAKEEAAFAAFLDSTDAQVLVPVESEKAWQPSTPLARLQTGREEPPASVVEQEQRDGADVVALLSAEVEPEPDYGFEELSSRSDLSRLRTALFGEGETSSASSSLAWDNVLNFIPHYFHEPVALELSTHLGTADRDEAWQAWIGQWSRVLTDYNDEVWGDLEPLLNQARAEVQSLKDVEASEKPPQPTALLRLRAILGHLRGEDSP</sequence>
<feature type="compositionally biased region" description="Basic and acidic residues" evidence="1">
    <location>
        <begin position="157"/>
        <end position="175"/>
    </location>
</feature>
<gene>
    <name evidence="2" type="ORF">B0T16DRAFT_384806</name>
</gene>
<comment type="caution">
    <text evidence="2">The sequence shown here is derived from an EMBL/GenBank/DDBJ whole genome shotgun (WGS) entry which is preliminary data.</text>
</comment>
<protein>
    <submittedName>
        <fullName evidence="2">Uncharacterized protein</fullName>
    </submittedName>
</protein>
<feature type="region of interest" description="Disordered" evidence="1">
    <location>
        <begin position="300"/>
        <end position="319"/>
    </location>
</feature>
<accession>A0AA39YQH4</accession>
<dbReference type="Proteomes" id="UP001174936">
    <property type="component" value="Unassembled WGS sequence"/>
</dbReference>
<proteinExistence type="predicted"/>
<organism evidence="2 3">
    <name type="scientific">Cercophora newfieldiana</name>
    <dbReference type="NCBI Taxonomy" id="92897"/>
    <lineage>
        <taxon>Eukaryota</taxon>
        <taxon>Fungi</taxon>
        <taxon>Dikarya</taxon>
        <taxon>Ascomycota</taxon>
        <taxon>Pezizomycotina</taxon>
        <taxon>Sordariomycetes</taxon>
        <taxon>Sordariomycetidae</taxon>
        <taxon>Sordariales</taxon>
        <taxon>Lasiosphaeriaceae</taxon>
        <taxon>Cercophora</taxon>
    </lineage>
</organism>
<evidence type="ECO:0000313" key="2">
    <source>
        <dbReference type="EMBL" id="KAK0656036.1"/>
    </source>
</evidence>
<dbReference type="AlphaFoldDB" id="A0AA39YQH4"/>
<feature type="region of interest" description="Disordered" evidence="1">
    <location>
        <begin position="216"/>
        <end position="243"/>
    </location>
</feature>
<dbReference type="EMBL" id="JAULSV010000001">
    <property type="protein sequence ID" value="KAK0656036.1"/>
    <property type="molecule type" value="Genomic_DNA"/>
</dbReference>
<evidence type="ECO:0000313" key="3">
    <source>
        <dbReference type="Proteomes" id="UP001174936"/>
    </source>
</evidence>